<organism evidence="2 3">
    <name type="scientific">Zopfia rhizophila CBS 207.26</name>
    <dbReference type="NCBI Taxonomy" id="1314779"/>
    <lineage>
        <taxon>Eukaryota</taxon>
        <taxon>Fungi</taxon>
        <taxon>Dikarya</taxon>
        <taxon>Ascomycota</taxon>
        <taxon>Pezizomycotina</taxon>
        <taxon>Dothideomycetes</taxon>
        <taxon>Dothideomycetes incertae sedis</taxon>
        <taxon>Zopfiaceae</taxon>
        <taxon>Zopfia</taxon>
    </lineage>
</organism>
<keyword evidence="3" id="KW-1185">Reference proteome</keyword>
<proteinExistence type="predicted"/>
<sequence length="878" mass="96231">MTKSKSDVLLLSRHRESINPTYSINSTFSSIDSAPSPDIIPQAAAFNPSNSASASRPASSFPVAAQSLPGWTAVNAHHVSSRQHRDDLAYSLPSNLCPSYHPFSGPDQHQDNLPYYSTRPSQKSLNSPASLYSQHTRMASSFTPINRSSQSPARSASEPIHRPSIGSAPAASTIPFCPSCQLSAAQRALARTEEPDVPSHPFSLSSYSSCPSPVPTCPESPPVAPTPLAPDRSPFCNCMRFRRSCDGCIKYGFYNTARFMHQQRQQTSHLQAQAVSHLETQECSLLPQPTTTQNYSTHRQLFSPQIKPDPDVPAQSQYPPSRDEEVRVSHSRDLPLTCMGGPMLNVERQQGQSQSLAIRSSPSQQDTFQYRPSTTLNRKWRHSQDSSSSSQTMYETESHSSPAVGCRPSPPGAFELRQSPASELLDVSSACSTSPRLASSPSGDTAARQSTTSPLTQERPPLTESRRINRQPSKEKPHPIALEITSPPTIRPSSPTRSSLAQLHISMKSDQGSPLEAKAIKRKHPPDTSPYTPGPPELAKSEDCSGVEPVQQPLHGTQNDMNSLVPFNSLTEERLELHGFVQSWQTRLSNNLCLDELDAALSILSTCLKVPSEGKNISYHFGVRGANTRLGCICIALAHWVGLRRITAIAVDYHVTDTQTETLLKVTLGANHVMKDRYPLANSLWETKTSNFKFHALVDLSGSQLLDCLSACVTEGSTLCMAGNAYEDRAWGLFEQSQETAFIREYHIDRTNTKITWTERGVKAGGDDLNLRNALMSGVQRFELPSPDPKDRDRTVTLRRRKAAGGFLDSHLDKIVVHECPSARAVLQPSAQQSPAVSLLLSNGTMAEPASRSGQSKFSWMHHVLKDSPIHRLFAGSP</sequence>
<feature type="compositionally biased region" description="Polar residues" evidence="1">
    <location>
        <begin position="348"/>
        <end position="377"/>
    </location>
</feature>
<feature type="compositionally biased region" description="Basic and acidic residues" evidence="1">
    <location>
        <begin position="464"/>
        <end position="478"/>
    </location>
</feature>
<protein>
    <submittedName>
        <fullName evidence="2">Uncharacterized protein</fullName>
    </submittedName>
</protein>
<feature type="compositionally biased region" description="Polar residues" evidence="1">
    <location>
        <begin position="118"/>
        <end position="154"/>
    </location>
</feature>
<dbReference type="AlphaFoldDB" id="A0A6A6DF01"/>
<dbReference type="Proteomes" id="UP000800200">
    <property type="component" value="Unassembled WGS sequence"/>
</dbReference>
<evidence type="ECO:0000313" key="2">
    <source>
        <dbReference type="EMBL" id="KAF2176570.1"/>
    </source>
</evidence>
<name>A0A6A6DF01_9PEZI</name>
<feature type="region of interest" description="Disordered" evidence="1">
    <location>
        <begin position="101"/>
        <end position="165"/>
    </location>
</feature>
<feature type="compositionally biased region" description="Polar residues" evidence="1">
    <location>
        <begin position="392"/>
        <end position="401"/>
    </location>
</feature>
<dbReference type="EMBL" id="ML994705">
    <property type="protein sequence ID" value="KAF2176570.1"/>
    <property type="molecule type" value="Genomic_DNA"/>
</dbReference>
<gene>
    <name evidence="2" type="ORF">K469DRAFT_755591</name>
</gene>
<evidence type="ECO:0000256" key="1">
    <source>
        <dbReference type="SAM" id="MobiDB-lite"/>
    </source>
</evidence>
<feature type="compositionally biased region" description="Low complexity" evidence="1">
    <location>
        <begin position="484"/>
        <end position="499"/>
    </location>
</feature>
<feature type="compositionally biased region" description="Polar residues" evidence="1">
    <location>
        <begin position="429"/>
        <end position="456"/>
    </location>
</feature>
<feature type="region of interest" description="Disordered" evidence="1">
    <location>
        <begin position="286"/>
        <end position="329"/>
    </location>
</feature>
<reference evidence="2" key="1">
    <citation type="journal article" date="2020" name="Stud. Mycol.">
        <title>101 Dothideomycetes genomes: a test case for predicting lifestyles and emergence of pathogens.</title>
        <authorList>
            <person name="Haridas S."/>
            <person name="Albert R."/>
            <person name="Binder M."/>
            <person name="Bloem J."/>
            <person name="Labutti K."/>
            <person name="Salamov A."/>
            <person name="Andreopoulos B."/>
            <person name="Baker S."/>
            <person name="Barry K."/>
            <person name="Bills G."/>
            <person name="Bluhm B."/>
            <person name="Cannon C."/>
            <person name="Castanera R."/>
            <person name="Culley D."/>
            <person name="Daum C."/>
            <person name="Ezra D."/>
            <person name="Gonzalez J."/>
            <person name="Henrissat B."/>
            <person name="Kuo A."/>
            <person name="Liang C."/>
            <person name="Lipzen A."/>
            <person name="Lutzoni F."/>
            <person name="Magnuson J."/>
            <person name="Mondo S."/>
            <person name="Nolan M."/>
            <person name="Ohm R."/>
            <person name="Pangilinan J."/>
            <person name="Park H.-J."/>
            <person name="Ramirez L."/>
            <person name="Alfaro M."/>
            <person name="Sun H."/>
            <person name="Tritt A."/>
            <person name="Yoshinaga Y."/>
            <person name="Zwiers L.-H."/>
            <person name="Turgeon B."/>
            <person name="Goodwin S."/>
            <person name="Spatafora J."/>
            <person name="Crous P."/>
            <person name="Grigoriev I."/>
        </authorList>
    </citation>
    <scope>NUCLEOTIDE SEQUENCE</scope>
    <source>
        <strain evidence="2">CBS 207.26</strain>
    </source>
</reference>
<dbReference type="Gene3D" id="3.40.50.720">
    <property type="entry name" value="NAD(P)-binding Rossmann-like Domain"/>
    <property type="match status" value="1"/>
</dbReference>
<accession>A0A6A6DF01</accession>
<feature type="region of interest" description="Disordered" evidence="1">
    <location>
        <begin position="348"/>
        <end position="562"/>
    </location>
</feature>
<evidence type="ECO:0000313" key="3">
    <source>
        <dbReference type="Proteomes" id="UP000800200"/>
    </source>
</evidence>
<feature type="compositionally biased region" description="Polar residues" evidence="1">
    <location>
        <begin position="286"/>
        <end position="303"/>
    </location>
</feature>